<reference evidence="2" key="1">
    <citation type="submission" date="2022-08" db="UniProtKB">
        <authorList>
            <consortium name="EnsemblMetazoa"/>
        </authorList>
    </citation>
    <scope>IDENTIFICATION</scope>
</reference>
<feature type="compositionally biased region" description="Polar residues" evidence="1">
    <location>
        <begin position="38"/>
        <end position="49"/>
    </location>
</feature>
<evidence type="ECO:0000313" key="2">
    <source>
        <dbReference type="EnsemblMetazoa" id="ACOM038617-PA.1"/>
    </source>
</evidence>
<name>A0A8W7PW09_ANOCL</name>
<dbReference type="AlphaFoldDB" id="A0A8W7PW09"/>
<organism evidence="2">
    <name type="scientific">Anopheles coluzzii</name>
    <name type="common">African malaria mosquito</name>
    <dbReference type="NCBI Taxonomy" id="1518534"/>
    <lineage>
        <taxon>Eukaryota</taxon>
        <taxon>Metazoa</taxon>
        <taxon>Ecdysozoa</taxon>
        <taxon>Arthropoda</taxon>
        <taxon>Hexapoda</taxon>
        <taxon>Insecta</taxon>
        <taxon>Pterygota</taxon>
        <taxon>Neoptera</taxon>
        <taxon>Endopterygota</taxon>
        <taxon>Diptera</taxon>
        <taxon>Nematocera</taxon>
        <taxon>Culicoidea</taxon>
        <taxon>Culicidae</taxon>
        <taxon>Anophelinae</taxon>
        <taxon>Anopheles</taxon>
    </lineage>
</organism>
<evidence type="ECO:0000256" key="1">
    <source>
        <dbReference type="SAM" id="MobiDB-lite"/>
    </source>
</evidence>
<protein>
    <submittedName>
        <fullName evidence="2">Uncharacterized protein</fullName>
    </submittedName>
</protein>
<proteinExistence type="predicted"/>
<accession>A0A8W7PW09</accession>
<dbReference type="EnsemblMetazoa" id="ACOM038617-RA">
    <property type="protein sequence ID" value="ACOM038617-PA.1"/>
    <property type="gene ID" value="ACOM038617"/>
</dbReference>
<sequence length="111" mass="12266">MLGRCVIPGHTIVTATRQTATPSLPFPPALNRPPKNWPKTTGMCQPGGTSFSRVGERRWLTVGLAKDRVSIARPTAKNLPLLLLLLLLAIRPGRLEMHERSPKQNVQFAHL</sequence>
<feature type="region of interest" description="Disordered" evidence="1">
    <location>
        <begin position="23"/>
        <end position="49"/>
    </location>
</feature>
<dbReference type="Proteomes" id="UP000075882">
    <property type="component" value="Unassembled WGS sequence"/>
</dbReference>